<feature type="transmembrane region" description="Helical" evidence="10">
    <location>
        <begin position="88"/>
        <end position="110"/>
    </location>
</feature>
<evidence type="ECO:0000256" key="2">
    <source>
        <dbReference type="ARBA" id="ARBA00006214"/>
    </source>
</evidence>
<dbReference type="Gene3D" id="3.40.30.10">
    <property type="entry name" value="Glutaredoxin"/>
    <property type="match status" value="1"/>
</dbReference>
<feature type="domain" description="Vitamin K epoxide reductase" evidence="11">
    <location>
        <begin position="14"/>
        <end position="131"/>
    </location>
</feature>
<keyword evidence="3 10" id="KW-0812">Transmembrane</keyword>
<feature type="transmembrane region" description="Helical" evidence="10">
    <location>
        <begin position="55"/>
        <end position="76"/>
    </location>
</feature>
<feature type="domain" description="Thioredoxin-like fold" evidence="12">
    <location>
        <begin position="188"/>
        <end position="337"/>
    </location>
</feature>
<dbReference type="Pfam" id="PF07884">
    <property type="entry name" value="VKOR"/>
    <property type="match status" value="1"/>
</dbReference>
<accession>A0A1L6MYT3</accession>
<keyword evidence="8" id="KW-1015">Disulfide bond</keyword>
<keyword evidence="6" id="KW-0560">Oxidoreductase</keyword>
<dbReference type="InterPro" id="IPR012932">
    <property type="entry name" value="VKOR"/>
</dbReference>
<dbReference type="InterPro" id="IPR036249">
    <property type="entry name" value="Thioredoxin-like_sf"/>
</dbReference>
<dbReference type="Proteomes" id="UP000185544">
    <property type="component" value="Chromosome"/>
</dbReference>
<evidence type="ECO:0000256" key="6">
    <source>
        <dbReference type="ARBA" id="ARBA00023002"/>
    </source>
</evidence>
<evidence type="ECO:0008006" key="15">
    <source>
        <dbReference type="Google" id="ProtNLM"/>
    </source>
</evidence>
<comment type="similarity">
    <text evidence="2">Belongs to the VKOR family.</text>
</comment>
<evidence type="ECO:0000313" key="14">
    <source>
        <dbReference type="Proteomes" id="UP000185544"/>
    </source>
</evidence>
<keyword evidence="9" id="KW-0676">Redox-active center</keyword>
<feature type="transmembrane region" description="Helical" evidence="10">
    <location>
        <begin position="148"/>
        <end position="165"/>
    </location>
</feature>
<evidence type="ECO:0000313" key="13">
    <source>
        <dbReference type="EMBL" id="APS00617.1"/>
    </source>
</evidence>
<evidence type="ECO:0000256" key="4">
    <source>
        <dbReference type="ARBA" id="ARBA00022719"/>
    </source>
</evidence>
<evidence type="ECO:0000256" key="7">
    <source>
        <dbReference type="ARBA" id="ARBA00023136"/>
    </source>
</evidence>
<reference evidence="13 14" key="1">
    <citation type="submission" date="2016-08" db="EMBL/GenBank/DDBJ databases">
        <title>Identification and validation of antigenic proteins from Pajaroellobacter abortibovis using de-novo genome sequence assembly and reverse vaccinology.</title>
        <authorList>
            <person name="Welly B.T."/>
            <person name="Miller M.R."/>
            <person name="Stott J.L."/>
            <person name="Blanchard M.T."/>
            <person name="Islas-Trejo A.D."/>
            <person name="O'Rourke S.M."/>
            <person name="Young A.E."/>
            <person name="Medrano J.F."/>
            <person name="Van Eenennaam A.L."/>
        </authorList>
    </citation>
    <scope>NUCLEOTIDE SEQUENCE [LARGE SCALE GENOMIC DNA]</scope>
    <source>
        <strain evidence="13 14">BTF92-0548A/99-0131</strain>
    </source>
</reference>
<comment type="subcellular location">
    <subcellularLocation>
        <location evidence="1">Membrane</location>
        <topology evidence="1">Multi-pass membrane protein</topology>
    </subcellularLocation>
</comment>
<evidence type="ECO:0000256" key="10">
    <source>
        <dbReference type="SAM" id="Phobius"/>
    </source>
</evidence>
<keyword evidence="4" id="KW-0874">Quinone</keyword>
<keyword evidence="7 10" id="KW-0472">Membrane</keyword>
<gene>
    <name evidence="13" type="ORF">BCY86_07985</name>
</gene>
<dbReference type="GO" id="GO:0016020">
    <property type="term" value="C:membrane"/>
    <property type="evidence" value="ECO:0007669"/>
    <property type="project" value="UniProtKB-SubCell"/>
</dbReference>
<dbReference type="Gene3D" id="1.20.1440.130">
    <property type="entry name" value="VKOR domain"/>
    <property type="match status" value="1"/>
</dbReference>
<evidence type="ECO:0000256" key="9">
    <source>
        <dbReference type="ARBA" id="ARBA00023284"/>
    </source>
</evidence>
<dbReference type="KEGG" id="pabo:BCY86_07985"/>
<dbReference type="AlphaFoldDB" id="A0A1L6MYT3"/>
<dbReference type="GO" id="GO:0016491">
    <property type="term" value="F:oxidoreductase activity"/>
    <property type="evidence" value="ECO:0007669"/>
    <property type="project" value="UniProtKB-KW"/>
</dbReference>
<proteinExistence type="inferred from homology"/>
<organism evidence="13 14">
    <name type="scientific">Pajaroellobacter abortibovis</name>
    <dbReference type="NCBI Taxonomy" id="1882918"/>
    <lineage>
        <taxon>Bacteria</taxon>
        <taxon>Pseudomonadati</taxon>
        <taxon>Myxococcota</taxon>
        <taxon>Polyangia</taxon>
        <taxon>Polyangiales</taxon>
        <taxon>Polyangiaceae</taxon>
    </lineage>
</organism>
<dbReference type="InterPro" id="IPR012336">
    <property type="entry name" value="Thioredoxin-like_fold"/>
</dbReference>
<sequence length="347" mass="38373">MGSQFFKTTVSLLVILLILGTGFSSSLALLIDYQSAVPTFCSLGSGCDALRLSRFAYWGGIPTPLAGVLLFFLLSLSTLLPGNSMRRWMLLLSVPAACCAFFLIAVQFVWGHFCPYCLVIDGAICVLCIIAVFRFFKKIDFIDTKKRGILALSFLMVVGCAPLALKKIKGPQIPGPINREIEQTPPGQVTVIDFLDFECPFCRLTHEALSAVLLNHKQDLRIVRKQVPLTRIHPHSLIAARAACCGETMGRGEEMTHALFRAPISELTAEGCQRIAAAVGMDTEAFRICLNDALIDQRLEQDRKDFEDSEGRGLPTLWVSGEKLEGLQSEARLEKIITMAIQRVRRH</sequence>
<dbReference type="OrthoDB" id="9784686at2"/>
<dbReference type="Pfam" id="PF13462">
    <property type="entry name" value="Thioredoxin_4"/>
    <property type="match status" value="1"/>
</dbReference>
<evidence type="ECO:0000256" key="1">
    <source>
        <dbReference type="ARBA" id="ARBA00004141"/>
    </source>
</evidence>
<evidence type="ECO:0000259" key="12">
    <source>
        <dbReference type="Pfam" id="PF13462"/>
    </source>
</evidence>
<dbReference type="EMBL" id="CP016908">
    <property type="protein sequence ID" value="APS00617.1"/>
    <property type="molecule type" value="Genomic_DNA"/>
</dbReference>
<dbReference type="GO" id="GO:0048038">
    <property type="term" value="F:quinone binding"/>
    <property type="evidence" value="ECO:0007669"/>
    <property type="project" value="UniProtKB-KW"/>
</dbReference>
<dbReference type="RefSeq" id="WP_075277286.1">
    <property type="nucleotide sequence ID" value="NZ_CP016908.1"/>
</dbReference>
<keyword evidence="14" id="KW-1185">Reference proteome</keyword>
<evidence type="ECO:0000256" key="8">
    <source>
        <dbReference type="ARBA" id="ARBA00023157"/>
    </source>
</evidence>
<dbReference type="InterPro" id="IPR038354">
    <property type="entry name" value="VKOR_sf"/>
</dbReference>
<evidence type="ECO:0000256" key="5">
    <source>
        <dbReference type="ARBA" id="ARBA00022989"/>
    </source>
</evidence>
<keyword evidence="5 10" id="KW-1133">Transmembrane helix</keyword>
<feature type="transmembrane region" description="Helical" evidence="10">
    <location>
        <begin position="116"/>
        <end position="136"/>
    </location>
</feature>
<evidence type="ECO:0000256" key="3">
    <source>
        <dbReference type="ARBA" id="ARBA00022692"/>
    </source>
</evidence>
<evidence type="ECO:0000259" key="11">
    <source>
        <dbReference type="Pfam" id="PF07884"/>
    </source>
</evidence>
<dbReference type="SUPFAM" id="SSF52833">
    <property type="entry name" value="Thioredoxin-like"/>
    <property type="match status" value="1"/>
</dbReference>
<protein>
    <recommendedName>
        <fullName evidence="15">Vitamin K epoxide reductase domain-containing protein</fullName>
    </recommendedName>
</protein>
<dbReference type="STRING" id="1882918.BCY86_07985"/>
<name>A0A1L6MYT3_9BACT</name>